<name>A0A2G5SMR4_9PELO</name>
<dbReference type="InterPro" id="IPR039908">
    <property type="entry name" value="Sepa-1"/>
</dbReference>
<feature type="compositionally biased region" description="Low complexity" evidence="1">
    <location>
        <begin position="1"/>
        <end position="18"/>
    </location>
</feature>
<sequence>MTTTPSPSAAPSQPMASMGTPDAPSTFSALPGYGNQLRKMQVSREVPENQPIQFVVYKCVKNSEVLLLGVHRKQDRYLKFEYNRNQFKEHNCICQTPTMESDLIPLYAEKCEDLKAFVIHCENSLNGKKEQYIVNTETENLVQVFRPELQFQEERKTADRHAVAYCNATNGLILIKRSEDGLKKERFEKTGGTVYLPDSPVRKLDLTEDDNDDKTIEIDVELSGHFKDYLNSLPVYKSWYCKSSSLMNVRVKIPNTTTYLDYYFENGSMLRSPECQECSKEVTLQSLIPKYSVKLNGFKTVLFCRNVILETIEQYVLDSQKIVLKQVFLPELLYDATLVNHEDIDVFFIENGILVSKKGIILIVKKLNRDTKHYEEIPNVPVKIMDQESEASDAREEESEVADLRAKRRQKLMDLSFEELKSIYEEKNEERIAMKKRRFDQGKKDNKKDEDQEAVTDQESDISHGKRDRSEML</sequence>
<feature type="compositionally biased region" description="Acidic residues" evidence="1">
    <location>
        <begin position="451"/>
        <end position="460"/>
    </location>
</feature>
<evidence type="ECO:0000313" key="2">
    <source>
        <dbReference type="EMBL" id="PIC16222.1"/>
    </source>
</evidence>
<protein>
    <submittedName>
        <fullName evidence="2">Uncharacterized protein</fullName>
    </submittedName>
</protein>
<reference evidence="3" key="1">
    <citation type="submission" date="2017-10" db="EMBL/GenBank/DDBJ databases">
        <title>Rapid genome shrinkage in a self-fertile nematode reveals novel sperm competition proteins.</title>
        <authorList>
            <person name="Yin D."/>
            <person name="Schwarz E.M."/>
            <person name="Thomas C.G."/>
            <person name="Felde R.L."/>
            <person name="Korf I.F."/>
            <person name="Cutter A.D."/>
            <person name="Schartner C.M."/>
            <person name="Ralston E.J."/>
            <person name="Meyer B.J."/>
            <person name="Haag E.S."/>
        </authorList>
    </citation>
    <scope>NUCLEOTIDE SEQUENCE [LARGE SCALE GENOMIC DNA]</scope>
    <source>
        <strain evidence="3">JU1422</strain>
    </source>
</reference>
<evidence type="ECO:0000256" key="1">
    <source>
        <dbReference type="SAM" id="MobiDB-lite"/>
    </source>
</evidence>
<accession>A0A2G5SMR4</accession>
<feature type="compositionally biased region" description="Basic and acidic residues" evidence="1">
    <location>
        <begin position="461"/>
        <end position="473"/>
    </location>
</feature>
<dbReference type="EMBL" id="PDUG01000006">
    <property type="protein sequence ID" value="PIC16222.1"/>
    <property type="molecule type" value="Genomic_DNA"/>
</dbReference>
<gene>
    <name evidence="2" type="primary">Cnig_chr_X.g22897</name>
    <name evidence="2" type="ORF">B9Z55_022897</name>
</gene>
<dbReference type="Proteomes" id="UP000230233">
    <property type="component" value="Chromosome X"/>
</dbReference>
<organism evidence="2 3">
    <name type="scientific">Caenorhabditis nigoni</name>
    <dbReference type="NCBI Taxonomy" id="1611254"/>
    <lineage>
        <taxon>Eukaryota</taxon>
        <taxon>Metazoa</taxon>
        <taxon>Ecdysozoa</taxon>
        <taxon>Nematoda</taxon>
        <taxon>Chromadorea</taxon>
        <taxon>Rhabditida</taxon>
        <taxon>Rhabditina</taxon>
        <taxon>Rhabditomorpha</taxon>
        <taxon>Rhabditoidea</taxon>
        <taxon>Rhabditidae</taxon>
        <taxon>Peloderinae</taxon>
        <taxon>Caenorhabditis</taxon>
    </lineage>
</organism>
<feature type="region of interest" description="Disordered" evidence="1">
    <location>
        <begin position="1"/>
        <end position="30"/>
    </location>
</feature>
<evidence type="ECO:0000313" key="3">
    <source>
        <dbReference type="Proteomes" id="UP000230233"/>
    </source>
</evidence>
<dbReference type="AlphaFoldDB" id="A0A2G5SMR4"/>
<feature type="compositionally biased region" description="Basic and acidic residues" evidence="1">
    <location>
        <begin position="434"/>
        <end position="450"/>
    </location>
</feature>
<proteinExistence type="predicted"/>
<dbReference type="PANTHER" id="PTHR21504">
    <property type="entry name" value="IG-LIKE DOMAIN-CONTAINING PROTEIN-RELATED-RELATED"/>
    <property type="match status" value="1"/>
</dbReference>
<feature type="region of interest" description="Disordered" evidence="1">
    <location>
        <begin position="434"/>
        <end position="473"/>
    </location>
</feature>
<keyword evidence="3" id="KW-1185">Reference proteome</keyword>
<comment type="caution">
    <text evidence="2">The sequence shown here is derived from an EMBL/GenBank/DDBJ whole genome shotgun (WGS) entry which is preliminary data.</text>
</comment>
<dbReference type="GO" id="GO:0006914">
    <property type="term" value="P:autophagy"/>
    <property type="evidence" value="ECO:0007669"/>
    <property type="project" value="InterPro"/>
</dbReference>
<dbReference type="PANTHER" id="PTHR21504:SF1">
    <property type="entry name" value="IG-LIKE DOMAIN-CONTAINING PROTEIN-RELATED"/>
    <property type="match status" value="1"/>
</dbReference>